<proteinExistence type="predicted"/>
<reference evidence="2 3" key="1">
    <citation type="submission" date="2019-01" db="EMBL/GenBank/DDBJ databases">
        <authorList>
            <person name="Chen W.-M."/>
        </authorList>
    </citation>
    <scope>NUCLEOTIDE SEQUENCE [LARGE SCALE GENOMIC DNA]</scope>
    <source>
        <strain evidence="2 3">YBJ-36</strain>
    </source>
</reference>
<protein>
    <recommendedName>
        <fullName evidence="1">Ricin B lectin domain-containing protein</fullName>
    </recommendedName>
</protein>
<evidence type="ECO:0000259" key="1">
    <source>
        <dbReference type="Pfam" id="PF14200"/>
    </source>
</evidence>
<dbReference type="EMBL" id="SACK01000001">
    <property type="protein sequence ID" value="RVU03086.1"/>
    <property type="molecule type" value="Genomic_DNA"/>
</dbReference>
<organism evidence="2 3">
    <name type="scientific">Mucilaginibacter limnophilus</name>
    <dbReference type="NCBI Taxonomy" id="1932778"/>
    <lineage>
        <taxon>Bacteria</taxon>
        <taxon>Pseudomonadati</taxon>
        <taxon>Bacteroidota</taxon>
        <taxon>Sphingobacteriia</taxon>
        <taxon>Sphingobacteriales</taxon>
        <taxon>Sphingobacteriaceae</taxon>
        <taxon>Mucilaginibacter</taxon>
    </lineage>
</organism>
<evidence type="ECO:0000313" key="3">
    <source>
        <dbReference type="Proteomes" id="UP000282759"/>
    </source>
</evidence>
<name>A0A3S2X178_9SPHI</name>
<dbReference type="InterPro" id="IPR023296">
    <property type="entry name" value="Glyco_hydro_beta-prop_sf"/>
</dbReference>
<dbReference type="OrthoDB" id="9765957at2"/>
<dbReference type="AlphaFoldDB" id="A0A3S2X178"/>
<dbReference type="CDD" id="cd00161">
    <property type="entry name" value="beta-trefoil_Ricin-like"/>
    <property type="match status" value="1"/>
</dbReference>
<dbReference type="Proteomes" id="UP000282759">
    <property type="component" value="Unassembled WGS sequence"/>
</dbReference>
<dbReference type="Pfam" id="PF14200">
    <property type="entry name" value="RicinB_lectin_2"/>
    <property type="match status" value="1"/>
</dbReference>
<evidence type="ECO:0000313" key="2">
    <source>
        <dbReference type="EMBL" id="RVU03086.1"/>
    </source>
</evidence>
<comment type="caution">
    <text evidence="2">The sequence shown here is derived from an EMBL/GenBank/DDBJ whole genome shotgun (WGS) entry which is preliminary data.</text>
</comment>
<dbReference type="Gene3D" id="2.80.10.50">
    <property type="match status" value="1"/>
</dbReference>
<dbReference type="InterPro" id="IPR000772">
    <property type="entry name" value="Ricin_B_lectin"/>
</dbReference>
<accession>A0A3S2X178</accession>
<dbReference type="InterPro" id="IPR035992">
    <property type="entry name" value="Ricin_B-like_lectins"/>
</dbReference>
<sequence length="551" mass="61357">MFTATTNCYQKLSMKKKLLSGAVALLLLTQACRKTEVAEKNTQLPVTTIENSSGLRLNAVGDYGTYQVIGAENGKSARIQNFSIANGGMVELANYDNAAHSKWRITYTGNNYYKIMNLGSGKMLESHLFNGQYLLVQVSSRDIDEQLWGLTEVGNKQYIAVNKASRLAATLDANGKIKLEAYSGKASQKFGYNELQNTAYRDDDVVNFFHRRLPSQGSVAFDQGSSIPLTWGANAGKVLWIAEDSFDGSRLVSATNANLQCGFFQYNNSVLIQPSLTDWNPDNTPNMTIANSAQGRPRQVFDNQPGTDWSWPGVGVEIGDKVYVYNGEGKGLGITNQSLFELKQEAGTQWQVKRTTPAGLSNQTDIGYAVGMVKPGDGYVYSYGSKGVFFNTSNVYVARFPESDPQDWSFWNGTVWSKTRTSDNKASIATTQQNVNISYLNGKYIMMVMDLGWFCDPEKHNIYMATATSPLGPFTSLKYVFTIEDRYRGHLNRYYTPMIHPEFNNGKNELLITYSVNFNECNTGDNCKDNQMESIQYQVKGVRVPYSLIGL</sequence>
<gene>
    <name evidence="2" type="ORF">EOD41_03900</name>
</gene>
<dbReference type="Gene3D" id="2.115.10.20">
    <property type="entry name" value="Glycosyl hydrolase domain, family 43"/>
    <property type="match status" value="1"/>
</dbReference>
<dbReference type="SUPFAM" id="SSF50370">
    <property type="entry name" value="Ricin B-like lectins"/>
    <property type="match status" value="1"/>
</dbReference>
<feature type="domain" description="Ricin B lectin" evidence="1">
    <location>
        <begin position="61"/>
        <end position="125"/>
    </location>
</feature>
<keyword evidence="3" id="KW-1185">Reference proteome</keyword>